<dbReference type="EMBL" id="QGLD01000016">
    <property type="protein sequence ID" value="RAL70167.1"/>
    <property type="molecule type" value="Genomic_DNA"/>
</dbReference>
<evidence type="ECO:0000256" key="1">
    <source>
        <dbReference type="ARBA" id="ARBA00023015"/>
    </source>
</evidence>
<keyword evidence="3" id="KW-0804">Transcription</keyword>
<evidence type="ECO:0000313" key="8">
    <source>
        <dbReference type="Proteomes" id="UP000249146"/>
    </source>
</evidence>
<dbReference type="AlphaFoldDB" id="A0A328ENQ9"/>
<dbReference type="Proteomes" id="UP000248786">
    <property type="component" value="Unassembled WGS sequence"/>
</dbReference>
<dbReference type="EMBL" id="QGLC01000018">
    <property type="protein sequence ID" value="RAL68983.1"/>
    <property type="molecule type" value="Genomic_DNA"/>
</dbReference>
<dbReference type="PANTHER" id="PTHR42756:SF1">
    <property type="entry name" value="TRANSCRIPTIONAL REPRESSOR OF EMRAB OPERON"/>
    <property type="match status" value="1"/>
</dbReference>
<dbReference type="GO" id="GO:0003677">
    <property type="term" value="F:DNA binding"/>
    <property type="evidence" value="ECO:0007669"/>
    <property type="project" value="UniProtKB-KW"/>
</dbReference>
<evidence type="ECO:0000313" key="6">
    <source>
        <dbReference type="EMBL" id="RAL70167.1"/>
    </source>
</evidence>
<dbReference type="Proteomes" id="UP000249146">
    <property type="component" value="Unassembled WGS sequence"/>
</dbReference>
<dbReference type="SUPFAM" id="SSF46785">
    <property type="entry name" value="Winged helix' DNA-binding domain"/>
    <property type="match status" value="1"/>
</dbReference>
<dbReference type="InterPro" id="IPR036388">
    <property type="entry name" value="WH-like_DNA-bd_sf"/>
</dbReference>
<comment type="caution">
    <text evidence="6">The sequence shown here is derived from an EMBL/GenBank/DDBJ whole genome shotgun (WGS) entry which is preliminary data.</text>
</comment>
<evidence type="ECO:0000256" key="3">
    <source>
        <dbReference type="ARBA" id="ARBA00023163"/>
    </source>
</evidence>
<organism evidence="6 7">
    <name type="scientific">Dehalococcoides mccartyi</name>
    <dbReference type="NCBI Taxonomy" id="61435"/>
    <lineage>
        <taxon>Bacteria</taxon>
        <taxon>Bacillati</taxon>
        <taxon>Chloroflexota</taxon>
        <taxon>Dehalococcoidia</taxon>
        <taxon>Dehalococcoidales</taxon>
        <taxon>Dehalococcoidaceae</taxon>
        <taxon>Dehalococcoides</taxon>
    </lineage>
</organism>
<feature type="domain" description="HTH marR-type" evidence="4">
    <location>
        <begin position="13"/>
        <end position="144"/>
    </location>
</feature>
<dbReference type="PROSITE" id="PS50995">
    <property type="entry name" value="HTH_MARR_2"/>
    <property type="match status" value="1"/>
</dbReference>
<sequence length="158" mass="18653">MSNFFLFDFEDKNIELFGIIMRTRNILYKLSKRNLHRLDISPEQSTILMVVKNSPVAPTPIQISRQLLREPHTIAVNLKRMQSRGLVTLEQDSEWKNRIRVNLTDKGRQICEESFNPEFFQEVFQDLNEKEIDQFKGILEKLLVSSMKKLKIKDTIDL</sequence>
<reference evidence="7 8" key="1">
    <citation type="submission" date="2018-05" db="EMBL/GenBank/DDBJ databases">
        <title>Draft genome sequences of Dehalococcoides mccartyi strains RC and KS.</title>
        <authorList>
            <person name="Higgins S.A."/>
            <person name="Padilla-Crespo E."/>
            <person name="Loeffler F.E."/>
        </authorList>
    </citation>
    <scope>NUCLEOTIDE SEQUENCE [LARGE SCALE GENOMIC DNA]</scope>
    <source>
        <strain evidence="6 7">KS</strain>
        <strain evidence="5 8">RC</strain>
    </source>
</reference>
<dbReference type="GO" id="GO:0003700">
    <property type="term" value="F:DNA-binding transcription factor activity"/>
    <property type="evidence" value="ECO:0007669"/>
    <property type="project" value="InterPro"/>
</dbReference>
<dbReference type="SMART" id="SM00347">
    <property type="entry name" value="HTH_MARR"/>
    <property type="match status" value="1"/>
</dbReference>
<dbReference type="InterPro" id="IPR000835">
    <property type="entry name" value="HTH_MarR-typ"/>
</dbReference>
<name>A0A328ENQ9_9CHLR</name>
<dbReference type="Gene3D" id="1.10.10.10">
    <property type="entry name" value="Winged helix-like DNA-binding domain superfamily/Winged helix DNA-binding domain"/>
    <property type="match status" value="1"/>
</dbReference>
<dbReference type="RefSeq" id="WP_058316884.1">
    <property type="nucleotide sequence ID" value="NZ_JGVX01000003.1"/>
</dbReference>
<evidence type="ECO:0000313" key="5">
    <source>
        <dbReference type="EMBL" id="RAL68983.1"/>
    </source>
</evidence>
<dbReference type="InterPro" id="IPR036390">
    <property type="entry name" value="WH_DNA-bd_sf"/>
</dbReference>
<evidence type="ECO:0000259" key="4">
    <source>
        <dbReference type="PROSITE" id="PS50995"/>
    </source>
</evidence>
<keyword evidence="2" id="KW-0238">DNA-binding</keyword>
<evidence type="ECO:0000313" key="7">
    <source>
        <dbReference type="Proteomes" id="UP000248786"/>
    </source>
</evidence>
<gene>
    <name evidence="6" type="ORF">C1G86_1500</name>
    <name evidence="5" type="ORF">C1G87_1465</name>
</gene>
<dbReference type="PANTHER" id="PTHR42756">
    <property type="entry name" value="TRANSCRIPTIONAL REGULATOR, MARR"/>
    <property type="match status" value="1"/>
</dbReference>
<protein>
    <submittedName>
        <fullName evidence="6">Transcriptional regulator, MarR family</fullName>
    </submittedName>
</protein>
<keyword evidence="1" id="KW-0805">Transcription regulation</keyword>
<accession>A0A328ENQ9</accession>
<proteinExistence type="predicted"/>
<evidence type="ECO:0000256" key="2">
    <source>
        <dbReference type="ARBA" id="ARBA00023125"/>
    </source>
</evidence>